<proteinExistence type="predicted"/>
<dbReference type="AlphaFoldDB" id="A0A177J712"/>
<dbReference type="Pfam" id="PF13455">
    <property type="entry name" value="MUG113"/>
    <property type="match status" value="1"/>
</dbReference>
<accession>A0A177J712</accession>
<feature type="domain" description="Bacteriophage T5 Orf172 DNA-binding" evidence="1">
    <location>
        <begin position="14"/>
        <end position="87"/>
    </location>
</feature>
<comment type="caution">
    <text evidence="2">The sequence shown here is derived from an EMBL/GenBank/DDBJ whole genome shotgun (WGS) entry which is preliminary data.</text>
</comment>
<evidence type="ECO:0000259" key="1">
    <source>
        <dbReference type="SMART" id="SM00974"/>
    </source>
</evidence>
<gene>
    <name evidence="2" type="ORF">AX777_18155</name>
</gene>
<dbReference type="InterPro" id="IPR018306">
    <property type="entry name" value="Phage_T5_Orf172_DNA-bd"/>
</dbReference>
<name>A0A177J712_SPHYA</name>
<sequence>MPRTSYVRQVYFAAAPGGPIKIGMACDTERRVRELRKETKTDIRLLAETSGGSFIEGMYHRRFAADRLHGEWFARTPAILAEIARLNGEA</sequence>
<dbReference type="SMART" id="SM00974">
    <property type="entry name" value="T5orf172"/>
    <property type="match status" value="1"/>
</dbReference>
<evidence type="ECO:0000313" key="2">
    <source>
        <dbReference type="EMBL" id="OAH36962.1"/>
    </source>
</evidence>
<dbReference type="EMBL" id="LSTR01000090">
    <property type="protein sequence ID" value="OAH36962.1"/>
    <property type="molecule type" value="Genomic_DNA"/>
</dbReference>
<organism evidence="2 3">
    <name type="scientific">Sphingobium yanoikuyae</name>
    <name type="common">Sphingomonas yanoikuyae</name>
    <dbReference type="NCBI Taxonomy" id="13690"/>
    <lineage>
        <taxon>Bacteria</taxon>
        <taxon>Pseudomonadati</taxon>
        <taxon>Pseudomonadota</taxon>
        <taxon>Alphaproteobacteria</taxon>
        <taxon>Sphingomonadales</taxon>
        <taxon>Sphingomonadaceae</taxon>
        <taxon>Sphingobium</taxon>
    </lineage>
</organism>
<dbReference type="OrthoDB" id="7597327at2"/>
<dbReference type="Proteomes" id="UP000077262">
    <property type="component" value="Unassembled WGS sequence"/>
</dbReference>
<reference evidence="2 3" key="1">
    <citation type="submission" date="2016-02" db="EMBL/GenBank/DDBJ databases">
        <authorList>
            <person name="Wen L."/>
            <person name="He K."/>
            <person name="Yang H."/>
        </authorList>
    </citation>
    <scope>NUCLEOTIDE SEQUENCE [LARGE SCALE GENOMIC DNA]</scope>
    <source>
        <strain evidence="2 3">CD09_2</strain>
    </source>
</reference>
<protein>
    <recommendedName>
        <fullName evidence="1">Bacteriophage T5 Orf172 DNA-binding domain-containing protein</fullName>
    </recommendedName>
</protein>
<evidence type="ECO:0000313" key="3">
    <source>
        <dbReference type="Proteomes" id="UP000077262"/>
    </source>
</evidence>